<keyword evidence="1" id="KW-1133">Transmembrane helix</keyword>
<protein>
    <recommendedName>
        <fullName evidence="4">Transmembrane protein</fullName>
    </recommendedName>
</protein>
<feature type="transmembrane region" description="Helical" evidence="1">
    <location>
        <begin position="26"/>
        <end position="49"/>
    </location>
</feature>
<feature type="transmembrane region" description="Helical" evidence="1">
    <location>
        <begin position="56"/>
        <end position="75"/>
    </location>
</feature>
<accession>A0A373FSE2</accession>
<organism evidence="2 3">
    <name type="scientific">Comamonas testosteroni</name>
    <name type="common">Pseudomonas testosteroni</name>
    <dbReference type="NCBI Taxonomy" id="285"/>
    <lineage>
        <taxon>Bacteria</taxon>
        <taxon>Pseudomonadati</taxon>
        <taxon>Pseudomonadota</taxon>
        <taxon>Betaproteobacteria</taxon>
        <taxon>Burkholderiales</taxon>
        <taxon>Comamonadaceae</taxon>
        <taxon>Comamonas</taxon>
    </lineage>
</organism>
<gene>
    <name evidence="2" type="ORF">DZC30_04360</name>
</gene>
<proteinExistence type="predicted"/>
<keyword evidence="1" id="KW-0472">Membrane</keyword>
<evidence type="ECO:0000256" key="1">
    <source>
        <dbReference type="SAM" id="Phobius"/>
    </source>
</evidence>
<reference evidence="2 3" key="1">
    <citation type="submission" date="2018-08" db="EMBL/GenBank/DDBJ databases">
        <title>Comamonas testosteroni strain SWCO2.</title>
        <authorList>
            <person name="Jiang N."/>
            <person name="Zhang X.Z."/>
        </authorList>
    </citation>
    <scope>NUCLEOTIDE SEQUENCE [LARGE SCALE GENOMIC DNA]</scope>
    <source>
        <strain evidence="2 3">SWCO2</strain>
    </source>
</reference>
<evidence type="ECO:0008006" key="4">
    <source>
        <dbReference type="Google" id="ProtNLM"/>
    </source>
</evidence>
<sequence>MPPASPAPASDSPSALRVGLSAGKSVLGGLMLGIFLAIVLGCTTAIYYFMRLNGPGMPAAAHAGGFGAIVALIFTPSLWPAIVLVFVIPAYVVVGLMIGRARATGKLVARYGQGLAQRLAEVLAKRIESMPRTHKALHKAADWVTPEVAIEHLRPWVGDGRVVQFVVRTVLKRLPLADMLEEWGHKRSELGGEVVKDDPALRAFLGEKIYGLLEEMAEPPWTLLWLLIGVNFVALALGIWLTS</sequence>
<keyword evidence="1" id="KW-0812">Transmembrane</keyword>
<name>A0A373FSE2_COMTE</name>
<dbReference type="Proteomes" id="UP000261948">
    <property type="component" value="Unassembled WGS sequence"/>
</dbReference>
<keyword evidence="3" id="KW-1185">Reference proteome</keyword>
<dbReference type="AlphaFoldDB" id="A0A373FSE2"/>
<evidence type="ECO:0000313" key="3">
    <source>
        <dbReference type="Proteomes" id="UP000261948"/>
    </source>
</evidence>
<comment type="caution">
    <text evidence="2">The sequence shown here is derived from an EMBL/GenBank/DDBJ whole genome shotgun (WGS) entry which is preliminary data.</text>
</comment>
<dbReference type="EMBL" id="QURR01000003">
    <property type="protein sequence ID" value="RGE46452.1"/>
    <property type="molecule type" value="Genomic_DNA"/>
</dbReference>
<feature type="transmembrane region" description="Helical" evidence="1">
    <location>
        <begin position="223"/>
        <end position="241"/>
    </location>
</feature>
<dbReference type="OrthoDB" id="8859422at2"/>
<evidence type="ECO:0000313" key="2">
    <source>
        <dbReference type="EMBL" id="RGE46452.1"/>
    </source>
</evidence>
<feature type="transmembrane region" description="Helical" evidence="1">
    <location>
        <begin position="81"/>
        <end position="99"/>
    </location>
</feature>